<dbReference type="InterPro" id="IPR037278">
    <property type="entry name" value="ARFGAP/RecO"/>
</dbReference>
<evidence type="ECO:0000256" key="5">
    <source>
        <dbReference type="ARBA" id="ARBA00023204"/>
    </source>
</evidence>
<evidence type="ECO:0000256" key="1">
    <source>
        <dbReference type="ARBA" id="ARBA00007452"/>
    </source>
</evidence>
<dbReference type="Pfam" id="PF11967">
    <property type="entry name" value="RecO_N"/>
    <property type="match status" value="1"/>
</dbReference>
<dbReference type="GO" id="GO:0043590">
    <property type="term" value="C:bacterial nucleoid"/>
    <property type="evidence" value="ECO:0007669"/>
    <property type="project" value="TreeGrafter"/>
</dbReference>
<reference evidence="9 10" key="1">
    <citation type="submission" date="2018-05" db="EMBL/GenBank/DDBJ databases">
        <title>complete genome sequence of Aquabacterium olei NBRC 110486.</title>
        <authorList>
            <person name="Tang B."/>
            <person name="Chang J."/>
            <person name="Zhang L."/>
            <person name="Yang H."/>
        </authorList>
    </citation>
    <scope>NUCLEOTIDE SEQUENCE [LARGE SCALE GENOMIC DNA]</scope>
    <source>
        <strain evidence="9 10">NBRC 110486</strain>
    </source>
</reference>
<comment type="similarity">
    <text evidence="1 7">Belongs to the RecO family.</text>
</comment>
<dbReference type="GO" id="GO:0006310">
    <property type="term" value="P:DNA recombination"/>
    <property type="evidence" value="ECO:0007669"/>
    <property type="project" value="UniProtKB-UniRule"/>
</dbReference>
<dbReference type="SUPFAM" id="SSF57863">
    <property type="entry name" value="ArfGap/RecO-like zinc finger"/>
    <property type="match status" value="1"/>
</dbReference>
<dbReference type="InterPro" id="IPR012340">
    <property type="entry name" value="NA-bd_OB-fold"/>
</dbReference>
<dbReference type="HAMAP" id="MF_00201">
    <property type="entry name" value="RecO"/>
    <property type="match status" value="1"/>
</dbReference>
<gene>
    <name evidence="7 9" type="primary">recO</name>
    <name evidence="9" type="ORF">DEH84_07495</name>
</gene>
<dbReference type="Gene3D" id="1.20.1440.120">
    <property type="entry name" value="Recombination protein O, C-terminal domain"/>
    <property type="match status" value="1"/>
</dbReference>
<dbReference type="NCBIfam" id="TIGR00613">
    <property type="entry name" value="reco"/>
    <property type="match status" value="1"/>
</dbReference>
<dbReference type="PANTHER" id="PTHR33991">
    <property type="entry name" value="DNA REPAIR PROTEIN RECO"/>
    <property type="match status" value="1"/>
</dbReference>
<evidence type="ECO:0000256" key="7">
    <source>
        <dbReference type="HAMAP-Rule" id="MF_00201"/>
    </source>
</evidence>
<dbReference type="Gene3D" id="2.40.50.140">
    <property type="entry name" value="Nucleic acid-binding proteins"/>
    <property type="match status" value="1"/>
</dbReference>
<keyword evidence="5 7" id="KW-0234">DNA repair</keyword>
<proteinExistence type="inferred from homology"/>
<dbReference type="InterPro" id="IPR042242">
    <property type="entry name" value="RecO_C"/>
</dbReference>
<evidence type="ECO:0000256" key="3">
    <source>
        <dbReference type="ARBA" id="ARBA00022763"/>
    </source>
</evidence>
<dbReference type="InterPro" id="IPR003717">
    <property type="entry name" value="RecO"/>
</dbReference>
<evidence type="ECO:0000313" key="9">
    <source>
        <dbReference type="EMBL" id="AWI53291.1"/>
    </source>
</evidence>
<dbReference type="GO" id="GO:0006302">
    <property type="term" value="P:double-strand break repair"/>
    <property type="evidence" value="ECO:0007669"/>
    <property type="project" value="TreeGrafter"/>
</dbReference>
<dbReference type="RefSeq" id="WP_109036186.1">
    <property type="nucleotide sequence ID" value="NZ_CP029210.1"/>
</dbReference>
<accession>A0A2U8FQE6</accession>
<evidence type="ECO:0000256" key="2">
    <source>
        <dbReference type="ARBA" id="ARBA00021310"/>
    </source>
</evidence>
<keyword evidence="3 7" id="KW-0227">DNA damage</keyword>
<name>A0A2U8FQE6_9BURK</name>
<dbReference type="PANTHER" id="PTHR33991:SF1">
    <property type="entry name" value="DNA REPAIR PROTEIN RECO"/>
    <property type="match status" value="1"/>
</dbReference>
<dbReference type="KEGG" id="aon:DEH84_07495"/>
<dbReference type="InterPro" id="IPR022572">
    <property type="entry name" value="DNA_rep/recomb_RecO_N"/>
</dbReference>
<keyword evidence="4 7" id="KW-0233">DNA recombination</keyword>
<dbReference type="EMBL" id="CP029210">
    <property type="protein sequence ID" value="AWI53291.1"/>
    <property type="molecule type" value="Genomic_DNA"/>
</dbReference>
<protein>
    <recommendedName>
        <fullName evidence="2 7">DNA repair protein RecO</fullName>
    </recommendedName>
    <alternativeName>
        <fullName evidence="6 7">Recombination protein O</fullName>
    </alternativeName>
</protein>
<organism evidence="9 10">
    <name type="scientific">Aquabacterium olei</name>
    <dbReference type="NCBI Taxonomy" id="1296669"/>
    <lineage>
        <taxon>Bacteria</taxon>
        <taxon>Pseudomonadati</taxon>
        <taxon>Pseudomonadota</taxon>
        <taxon>Betaproteobacteria</taxon>
        <taxon>Burkholderiales</taxon>
        <taxon>Aquabacterium</taxon>
    </lineage>
</organism>
<dbReference type="Pfam" id="PF02565">
    <property type="entry name" value="RecO_C"/>
    <property type="match status" value="1"/>
</dbReference>
<comment type="function">
    <text evidence="7">Involved in DNA repair and RecF pathway recombination.</text>
</comment>
<dbReference type="SUPFAM" id="SSF50249">
    <property type="entry name" value="Nucleic acid-binding proteins"/>
    <property type="match status" value="1"/>
</dbReference>
<evidence type="ECO:0000259" key="8">
    <source>
        <dbReference type="Pfam" id="PF11967"/>
    </source>
</evidence>
<evidence type="ECO:0000256" key="6">
    <source>
        <dbReference type="ARBA" id="ARBA00033409"/>
    </source>
</evidence>
<dbReference type="AlphaFoldDB" id="A0A2U8FQE6"/>
<sequence length="276" mass="29661">MARAASRAGSAAYVLHSHDWSESSLILELFTRDHGRVVAVAKGAKRPYSQLRPVLLPFQRLIVTFGARRSEDAEVWLVRQAEWAGGPAWPGGSALLPGFYVNELMMRLMVRHDPHPALFDAYAQTLQAMADPALLPAALRAFELHLLRQLGHLPDLAAETVSGLPVAPGQAYALHPELGVQAQPADMEPGAGPLTVAGAVLLEIEAALASVAAPSRALTSPLYETGGMQPSVIPTLMAACIPALSELKVMTRSLIHYHLGSQTLRTRALMLELQQP</sequence>
<feature type="domain" description="DNA replication/recombination mediator RecO N-terminal" evidence="8">
    <location>
        <begin position="11"/>
        <end position="70"/>
    </location>
</feature>
<evidence type="ECO:0000256" key="4">
    <source>
        <dbReference type="ARBA" id="ARBA00023172"/>
    </source>
</evidence>
<keyword evidence="10" id="KW-1185">Reference proteome</keyword>
<dbReference type="OrthoDB" id="9804792at2"/>
<evidence type="ECO:0000313" key="10">
    <source>
        <dbReference type="Proteomes" id="UP000244892"/>
    </source>
</evidence>
<dbReference type="Proteomes" id="UP000244892">
    <property type="component" value="Chromosome"/>
</dbReference>